<dbReference type="PROSITE" id="PS50966">
    <property type="entry name" value="ZF_SWIM"/>
    <property type="match status" value="1"/>
</dbReference>
<comment type="similarity">
    <text evidence="1 6">Belongs to the FHY3/FAR1 family.</text>
</comment>
<evidence type="ECO:0000259" key="8">
    <source>
        <dbReference type="PROSITE" id="PS50966"/>
    </source>
</evidence>
<evidence type="ECO:0000256" key="4">
    <source>
        <dbReference type="ARBA" id="ARBA00022833"/>
    </source>
</evidence>
<feature type="compositionally biased region" description="Basic residues" evidence="7">
    <location>
        <begin position="559"/>
        <end position="576"/>
    </location>
</feature>
<evidence type="ECO:0000256" key="2">
    <source>
        <dbReference type="ARBA" id="ARBA00022723"/>
    </source>
</evidence>
<keyword evidence="6" id="KW-0539">Nucleus</keyword>
<feature type="region of interest" description="Disordered" evidence="7">
    <location>
        <begin position="558"/>
        <end position="583"/>
    </location>
</feature>
<keyword evidence="4 6" id="KW-0862">Zinc</keyword>
<keyword evidence="10" id="KW-1185">Reference proteome</keyword>
<gene>
    <name evidence="9" type="ORF">HHK36_009399</name>
</gene>
<protein>
    <recommendedName>
        <fullName evidence="6">Protein FAR1-RELATED SEQUENCE</fullName>
    </recommendedName>
</protein>
<dbReference type="EMBL" id="JABCRI010000006">
    <property type="protein sequence ID" value="KAF8404514.1"/>
    <property type="molecule type" value="Genomic_DNA"/>
</dbReference>
<dbReference type="GO" id="GO:0008270">
    <property type="term" value="F:zinc ion binding"/>
    <property type="evidence" value="ECO:0007669"/>
    <property type="project" value="UniProtKB-UniRule"/>
</dbReference>
<evidence type="ECO:0000256" key="7">
    <source>
        <dbReference type="SAM" id="MobiDB-lite"/>
    </source>
</evidence>
<dbReference type="AlphaFoldDB" id="A0A834ZAU0"/>
<comment type="caution">
    <text evidence="9">The sequence shown here is derived from an EMBL/GenBank/DDBJ whole genome shotgun (WGS) entry which is preliminary data.</text>
</comment>
<proteinExistence type="inferred from homology"/>
<evidence type="ECO:0000256" key="6">
    <source>
        <dbReference type="RuleBase" id="RU367018"/>
    </source>
</evidence>
<organism evidence="9 10">
    <name type="scientific">Tetracentron sinense</name>
    <name type="common">Spur-leaf</name>
    <dbReference type="NCBI Taxonomy" id="13715"/>
    <lineage>
        <taxon>Eukaryota</taxon>
        <taxon>Viridiplantae</taxon>
        <taxon>Streptophyta</taxon>
        <taxon>Embryophyta</taxon>
        <taxon>Tracheophyta</taxon>
        <taxon>Spermatophyta</taxon>
        <taxon>Magnoliopsida</taxon>
        <taxon>Trochodendrales</taxon>
        <taxon>Trochodendraceae</taxon>
        <taxon>Tetracentron</taxon>
    </lineage>
</organism>
<dbReference type="InterPro" id="IPR031052">
    <property type="entry name" value="FHY3/FAR1"/>
</dbReference>
<sequence length="647" mass="75272">MLENIAEDSNEPVNDYEVRNTMDGDRMDEDEIDEVIRDNDEFHMLNRERSTSEPMVGMEFDSIDAVKEFYNEYAKSEGFSIRMNRSSYSKDRRLIGRDFVCSREGKSREKIKEKANQDKMKEVDGSRGGCQAILVIKEKEAGRWYISKFRKNHNHELVSPSKVHLLRSHKRMSNLQKNLIHTFSDTGLGARQTMDVLVNQAGGIANVGFDQRDLRNFIGIGRLYNRAEDAQVVYDYFKSKQSKDAAFFYAIQIDFDDFERDWKSLLEKYSLCDNEWIKSLYEERKHWIPAYMRETFFSGMSTSGRSESINSLFKGYVHSLTNLRDFVKQYEKALENRYAIEVRADFETSSKYRTLKTSSMIEKQAAEAYTKTMFGLFDRQYLESLDCLVFHKGDDCGITYYHVRQVDKQKEHIVMCSNPEITITCSCKMFEFEGILCKHILSTLRARNILQIPEQYLLKRWMRDSNKGFRSTHIVGIQQTWLLRYNTLCLKAIRFAEEGVKNESLYEVALGYMDEAFKKMKTVNDKHNSSMLDMDSQESPNLTDMSEEIVLPPNITIRNPHRTVTKGRPHKNSRFKNPREEQNKNLKKCGLCGNKGHNTRTCQLASKIPQQSEETPETMMGANKVLHRWGQVKLATFQMQLGGEEGG</sequence>
<dbReference type="InterPro" id="IPR006564">
    <property type="entry name" value="Znf_PMZ"/>
</dbReference>
<accession>A0A834ZAU0</accession>
<evidence type="ECO:0000256" key="1">
    <source>
        <dbReference type="ARBA" id="ARBA00005889"/>
    </source>
</evidence>
<dbReference type="GO" id="GO:0006355">
    <property type="term" value="P:regulation of DNA-templated transcription"/>
    <property type="evidence" value="ECO:0007669"/>
    <property type="project" value="UniProtKB-UniRule"/>
</dbReference>
<name>A0A834ZAU0_TETSI</name>
<keyword evidence="2 6" id="KW-0479">Metal-binding</keyword>
<dbReference type="GO" id="GO:0005634">
    <property type="term" value="C:nucleus"/>
    <property type="evidence" value="ECO:0007669"/>
    <property type="project" value="UniProtKB-SubCell"/>
</dbReference>
<comment type="subcellular location">
    <subcellularLocation>
        <location evidence="6">Nucleus</location>
    </subcellularLocation>
</comment>
<keyword evidence="3 5" id="KW-0863">Zinc-finger</keyword>
<dbReference type="OrthoDB" id="1572185at2759"/>
<dbReference type="PANTHER" id="PTHR31669">
    <property type="entry name" value="PROTEIN FAR1-RELATED SEQUENCE 10-RELATED"/>
    <property type="match status" value="1"/>
</dbReference>
<evidence type="ECO:0000313" key="10">
    <source>
        <dbReference type="Proteomes" id="UP000655225"/>
    </source>
</evidence>
<comment type="function">
    <text evidence="6">Putative transcription activator involved in regulating light control of development.</text>
</comment>
<dbReference type="Proteomes" id="UP000655225">
    <property type="component" value="Unassembled WGS sequence"/>
</dbReference>
<feature type="domain" description="SWIM-type" evidence="8">
    <location>
        <begin position="401"/>
        <end position="448"/>
    </location>
</feature>
<dbReference type="PANTHER" id="PTHR31669:SF251">
    <property type="entry name" value="PROTEIN FAR1-RELATED SEQUENCE"/>
    <property type="match status" value="1"/>
</dbReference>
<dbReference type="Pfam" id="PF04434">
    <property type="entry name" value="SWIM"/>
    <property type="match status" value="1"/>
</dbReference>
<evidence type="ECO:0000256" key="5">
    <source>
        <dbReference type="PROSITE-ProRule" id="PRU00325"/>
    </source>
</evidence>
<dbReference type="InterPro" id="IPR004330">
    <property type="entry name" value="FAR1_DNA_bnd_dom"/>
</dbReference>
<dbReference type="SMART" id="SM00575">
    <property type="entry name" value="ZnF_PMZ"/>
    <property type="match status" value="1"/>
</dbReference>
<dbReference type="Pfam" id="PF03101">
    <property type="entry name" value="FAR1"/>
    <property type="match status" value="1"/>
</dbReference>
<evidence type="ECO:0000313" key="9">
    <source>
        <dbReference type="EMBL" id="KAF8404514.1"/>
    </source>
</evidence>
<reference evidence="9 10" key="1">
    <citation type="submission" date="2020-04" db="EMBL/GenBank/DDBJ databases">
        <title>Plant Genome Project.</title>
        <authorList>
            <person name="Zhang R.-G."/>
        </authorList>
    </citation>
    <scope>NUCLEOTIDE SEQUENCE [LARGE SCALE GENOMIC DNA]</scope>
    <source>
        <strain evidence="9">YNK0</strain>
        <tissue evidence="9">Leaf</tissue>
    </source>
</reference>
<evidence type="ECO:0000256" key="3">
    <source>
        <dbReference type="ARBA" id="ARBA00022771"/>
    </source>
</evidence>
<dbReference type="InterPro" id="IPR007527">
    <property type="entry name" value="Znf_SWIM"/>
</dbReference>